<name>A0ABT5S4T3_9FLAO</name>
<dbReference type="InterPro" id="IPR045444">
    <property type="entry name" value="DUF6503"/>
</dbReference>
<comment type="caution">
    <text evidence="1">The sequence shown here is derived from an EMBL/GenBank/DDBJ whole genome shotgun (WGS) entry which is preliminary data.</text>
</comment>
<evidence type="ECO:0000313" key="2">
    <source>
        <dbReference type="Proteomes" id="UP001151478"/>
    </source>
</evidence>
<keyword evidence="2" id="KW-1185">Reference proteome</keyword>
<proteinExistence type="predicted"/>
<accession>A0ABT5S4T3</accession>
<reference evidence="1" key="1">
    <citation type="submission" date="2023-02" db="EMBL/GenBank/DDBJ databases">
        <title>Polaribacter ponticola sp. nov., isolated from seawater.</title>
        <authorList>
            <person name="Baek J.H."/>
            <person name="Kim J.M."/>
            <person name="Choi D.G."/>
            <person name="Jeon C.O."/>
        </authorList>
    </citation>
    <scope>NUCLEOTIDE SEQUENCE</scope>
    <source>
        <strain evidence="1">MSW5</strain>
    </source>
</reference>
<dbReference type="PROSITE" id="PS51257">
    <property type="entry name" value="PROKAR_LIPOPROTEIN"/>
    <property type="match status" value="1"/>
</dbReference>
<gene>
    <name evidence="1" type="ORF">N5A56_001105</name>
</gene>
<dbReference type="RefSeq" id="WP_274270132.1">
    <property type="nucleotide sequence ID" value="NZ_JAOSLC020000002.1"/>
</dbReference>
<evidence type="ECO:0000313" key="1">
    <source>
        <dbReference type="EMBL" id="MDD7913117.1"/>
    </source>
</evidence>
<dbReference type="Proteomes" id="UP001151478">
    <property type="component" value="Unassembled WGS sequence"/>
</dbReference>
<dbReference type="EMBL" id="JAOSLC020000002">
    <property type="protein sequence ID" value="MDD7913117.1"/>
    <property type="molecule type" value="Genomic_DNA"/>
</dbReference>
<organism evidence="1 2">
    <name type="scientific">Polaribacter ponticola</name>
    <dbReference type="NCBI Taxonomy" id="2978475"/>
    <lineage>
        <taxon>Bacteria</taxon>
        <taxon>Pseudomonadati</taxon>
        <taxon>Bacteroidota</taxon>
        <taxon>Flavobacteriia</taxon>
        <taxon>Flavobacteriales</taxon>
        <taxon>Flavobacteriaceae</taxon>
    </lineage>
</organism>
<protein>
    <submittedName>
        <fullName evidence="1">DUF6503 family protein</fullName>
    </submittedName>
</protein>
<dbReference type="Pfam" id="PF20113">
    <property type="entry name" value="DUF6503"/>
    <property type="match status" value="1"/>
</dbReference>
<sequence length="248" mass="28966">MKKILLLSITILTLIACSKETKKMKTINKEIPLAISKVFQKHGGIDKWNELNQLTFIKGNETHAIDLHSRKSLITSVSYKLGFDGENVWLQQKDSMSFKGNKDFYYNLYFYFYAMPFVLADDGIIYEKTDDLIFEGKNYPGFKISFKSNIGSSPDDNYYVYYNSKTYQMEWLQYSVTFFSKKPSTKVNTIRYNDWIDVNGFLLPNSLTWYKKDENGNVSEPARSPTIFTNQNVSTKKLDENIFYKPKE</sequence>